<protein>
    <submittedName>
        <fullName evidence="2">Uncharacterized protein</fullName>
    </submittedName>
</protein>
<feature type="transmembrane region" description="Helical" evidence="1">
    <location>
        <begin position="48"/>
        <end position="70"/>
    </location>
</feature>
<proteinExistence type="predicted"/>
<dbReference type="AlphaFoldDB" id="A0A6N8SJX6"/>
<gene>
    <name evidence="2" type="ORF">GR138_22735</name>
</gene>
<dbReference type="EMBL" id="WUMK01000009">
    <property type="protein sequence ID" value="MXN48028.1"/>
    <property type="molecule type" value="Genomic_DNA"/>
</dbReference>
<accession>A0A6N8SJX6</accession>
<feature type="transmembrane region" description="Helical" evidence="1">
    <location>
        <begin position="15"/>
        <end position="36"/>
    </location>
</feature>
<keyword evidence="3" id="KW-1185">Reference proteome</keyword>
<name>A0A6N8SJX6_9HYPH</name>
<evidence type="ECO:0000256" key="1">
    <source>
        <dbReference type="SAM" id="Phobius"/>
    </source>
</evidence>
<keyword evidence="1" id="KW-0472">Membrane</keyword>
<feature type="transmembrane region" description="Helical" evidence="1">
    <location>
        <begin position="76"/>
        <end position="101"/>
    </location>
</feature>
<sequence>MFTSLFFIVVGALDIVRYALWIGFPLATVILLYARFGKSPPDYALSNFLWRMSMGFLAIIGGLLLVGVVATGSDIYFAYLVFQMLFVAGPALIACLVSAFLRPRKA</sequence>
<keyword evidence="1" id="KW-0812">Transmembrane</keyword>
<keyword evidence="1" id="KW-1133">Transmembrane helix</keyword>
<comment type="caution">
    <text evidence="2">The sequence shown here is derived from an EMBL/GenBank/DDBJ whole genome shotgun (WGS) entry which is preliminary data.</text>
</comment>
<dbReference type="Proteomes" id="UP000435802">
    <property type="component" value="Unassembled WGS sequence"/>
</dbReference>
<evidence type="ECO:0000313" key="2">
    <source>
        <dbReference type="EMBL" id="MXN48028.1"/>
    </source>
</evidence>
<evidence type="ECO:0000313" key="3">
    <source>
        <dbReference type="Proteomes" id="UP000435802"/>
    </source>
</evidence>
<reference evidence="2 3" key="1">
    <citation type="submission" date="2019-12" db="EMBL/GenBank/DDBJ databases">
        <title>Shinella kummerowiae sp. nov., a symbiotic bacterium isolated from root nodules of the herbal legume Kummerowia stipulacea.</title>
        <authorList>
            <person name="Gao J."/>
        </authorList>
    </citation>
    <scope>NUCLEOTIDE SEQUENCE [LARGE SCALE GENOMIC DNA]</scope>
    <source>
        <strain evidence="2 3">CCBAU 25048</strain>
    </source>
</reference>
<dbReference type="RefSeq" id="WP_160861530.1">
    <property type="nucleotide sequence ID" value="NZ_WUMK01000009.1"/>
</dbReference>
<organism evidence="2 3">
    <name type="scientific">Shinella kummerowiae</name>
    <dbReference type="NCBI Taxonomy" id="417745"/>
    <lineage>
        <taxon>Bacteria</taxon>
        <taxon>Pseudomonadati</taxon>
        <taxon>Pseudomonadota</taxon>
        <taxon>Alphaproteobacteria</taxon>
        <taxon>Hyphomicrobiales</taxon>
        <taxon>Rhizobiaceae</taxon>
        <taxon>Shinella</taxon>
    </lineage>
</organism>